<comment type="caution">
    <text evidence="1">The sequence shown here is derived from an EMBL/GenBank/DDBJ whole genome shotgun (WGS) entry which is preliminary data.</text>
</comment>
<dbReference type="EMBL" id="LRAD01000026">
    <property type="protein sequence ID" value="KXZ60912.1"/>
    <property type="molecule type" value="Genomic_DNA"/>
</dbReference>
<evidence type="ECO:0000313" key="1">
    <source>
        <dbReference type="EMBL" id="KXZ60912.1"/>
    </source>
</evidence>
<gene>
    <name evidence="1" type="ORF">Mlaev_01167</name>
</gene>
<proteinExistence type="predicted"/>
<keyword evidence="2" id="KW-1185">Reference proteome</keyword>
<dbReference type="Proteomes" id="UP000075357">
    <property type="component" value="Unassembled WGS sequence"/>
</dbReference>
<evidence type="ECO:0000313" key="2">
    <source>
        <dbReference type="Proteomes" id="UP000075357"/>
    </source>
</evidence>
<name>A0A150HFL8_9MICO</name>
<reference evidence="1 2" key="1">
    <citation type="submission" date="2016-01" db="EMBL/GenBank/DDBJ databases">
        <title>Draft genome sequences of Microbacterium laevaniformans LCDC 91-0039 and the type strain of Microbacterium hominis LCDC 84-209.</title>
        <authorList>
            <person name="Bernier A.-M."/>
            <person name="Bernard K."/>
        </authorList>
    </citation>
    <scope>NUCLEOTIDE SEQUENCE [LARGE SCALE GENOMIC DNA]</scope>
    <source>
        <strain evidence="1 2">LCDC 91-0039</strain>
    </source>
</reference>
<sequence>MKTNDEGDRRIPPRPTVAFIVSLPGFGRRIA</sequence>
<accession>A0A150HFL8</accession>
<dbReference type="PATRIC" id="fig|36807.3.peg.1194"/>
<protein>
    <submittedName>
        <fullName evidence="1">Uncharacterized protein</fullName>
    </submittedName>
</protein>
<dbReference type="STRING" id="36807.Mlaev_01167"/>
<organism evidence="1 2">
    <name type="scientific">Microbacterium laevaniformans</name>
    <dbReference type="NCBI Taxonomy" id="36807"/>
    <lineage>
        <taxon>Bacteria</taxon>
        <taxon>Bacillati</taxon>
        <taxon>Actinomycetota</taxon>
        <taxon>Actinomycetes</taxon>
        <taxon>Micrococcales</taxon>
        <taxon>Microbacteriaceae</taxon>
        <taxon>Microbacterium</taxon>
    </lineage>
</organism>
<dbReference type="AlphaFoldDB" id="A0A150HFL8"/>